<dbReference type="SUPFAM" id="SSF82689">
    <property type="entry name" value="Mechanosensitive channel protein MscS (YggB), C-terminal domain"/>
    <property type="match status" value="1"/>
</dbReference>
<dbReference type="AlphaFoldDB" id="A0A8T5GEY5"/>
<keyword evidence="4 7" id="KW-0812">Transmembrane</keyword>
<name>A0A8T5GEY5_9ARCH</name>
<feature type="domain" description="Mechanosensitive ion channel MscS" evidence="8">
    <location>
        <begin position="184"/>
        <end position="249"/>
    </location>
</feature>
<dbReference type="Pfam" id="PF00924">
    <property type="entry name" value="MS_channel_2nd"/>
    <property type="match status" value="1"/>
</dbReference>
<feature type="transmembrane region" description="Helical" evidence="7">
    <location>
        <begin position="161"/>
        <end position="181"/>
    </location>
</feature>
<proteinExistence type="inferred from homology"/>
<comment type="subcellular location">
    <subcellularLocation>
        <location evidence="1">Cell membrane</location>
        <topology evidence="1">Multi-pass membrane protein</topology>
    </subcellularLocation>
</comment>
<keyword evidence="5 7" id="KW-1133">Transmembrane helix</keyword>
<dbReference type="InterPro" id="IPR011014">
    <property type="entry name" value="MscS_channel_TM-2"/>
</dbReference>
<accession>A0A8T5GEY5</accession>
<evidence type="ECO:0000256" key="6">
    <source>
        <dbReference type="ARBA" id="ARBA00023136"/>
    </source>
</evidence>
<organism evidence="11 12">
    <name type="scientific">Candidatus Iainarchaeum sp</name>
    <dbReference type="NCBI Taxonomy" id="3101447"/>
    <lineage>
        <taxon>Archaea</taxon>
        <taxon>Candidatus Iainarchaeota</taxon>
        <taxon>Candidatus Iainarchaeia</taxon>
        <taxon>Candidatus Iainarchaeales</taxon>
        <taxon>Candidatus Iainarchaeaceae</taxon>
        <taxon>Candidatus Iainarchaeum</taxon>
    </lineage>
</organism>
<dbReference type="InterPro" id="IPR010920">
    <property type="entry name" value="LSM_dom_sf"/>
</dbReference>
<evidence type="ECO:0000256" key="5">
    <source>
        <dbReference type="ARBA" id="ARBA00022989"/>
    </source>
</evidence>
<feature type="domain" description="Mechanosensitive ion channel transmembrane helices 2/3" evidence="10">
    <location>
        <begin position="141"/>
        <end position="182"/>
    </location>
</feature>
<evidence type="ECO:0000256" key="3">
    <source>
        <dbReference type="ARBA" id="ARBA00022475"/>
    </source>
</evidence>
<dbReference type="InterPro" id="IPR023408">
    <property type="entry name" value="MscS_beta-dom_sf"/>
</dbReference>
<protein>
    <submittedName>
        <fullName evidence="11">Mechanosensitive ion channel family protein</fullName>
    </submittedName>
</protein>
<feature type="domain" description="Mechanosensitive ion channel MscS C-terminal" evidence="9">
    <location>
        <begin position="256"/>
        <end position="342"/>
    </location>
</feature>
<evidence type="ECO:0000313" key="12">
    <source>
        <dbReference type="Proteomes" id="UP000722459"/>
    </source>
</evidence>
<dbReference type="InterPro" id="IPR006685">
    <property type="entry name" value="MscS_channel_2nd"/>
</dbReference>
<feature type="transmembrane region" description="Helical" evidence="7">
    <location>
        <begin position="57"/>
        <end position="79"/>
    </location>
</feature>
<sequence>MVIEILTQTYYGNPLLAWIYFFATIIIFVLVTKTIIYFTKGFGRRITSKIKGDLDDILLDLIEEPIAAMVAIAGIYIGYFFLTFDATIDFYFFNIIKLAFLFVGTWVATRVIDVILKVIIQPLTGKTKSQYDDQIIQLLGKLLKLAVVIIAIIIALDNFGFDVFTLLAGLGIGGLAFAFAAQKTISNAFGGLTILFSRPFVLGDTIEFGTTVGKVEEISIMHTRIRNLDKRLVTVPNSELAESVTTNISSAPKRKIVWELGVTYSTSVVKIEKAKEIIHKAIKDSKMCEKDPSVYFDEFGDFSLGLKVVFFTTKSGWKDMMAAKDKVGLQIKKEFEKAKIEFAFPTQTIHVEK</sequence>
<evidence type="ECO:0000256" key="4">
    <source>
        <dbReference type="ARBA" id="ARBA00022692"/>
    </source>
</evidence>
<evidence type="ECO:0000259" key="10">
    <source>
        <dbReference type="Pfam" id="PF21088"/>
    </source>
</evidence>
<dbReference type="GO" id="GO:0005886">
    <property type="term" value="C:plasma membrane"/>
    <property type="evidence" value="ECO:0007669"/>
    <property type="project" value="UniProtKB-SubCell"/>
</dbReference>
<comment type="similarity">
    <text evidence="2">Belongs to the MscS (TC 1.A.23) family.</text>
</comment>
<gene>
    <name evidence="11" type="ORF">HON47_01650</name>
</gene>
<dbReference type="Pfam" id="PF21082">
    <property type="entry name" value="MS_channel_3rd"/>
    <property type="match status" value="1"/>
</dbReference>
<reference evidence="11" key="1">
    <citation type="journal article" date="2021" name="ISME J.">
        <title>Mercury methylation by metabolically versatile and cosmopolitan marine bacteria.</title>
        <authorList>
            <person name="Lin H."/>
            <person name="Ascher D.B."/>
            <person name="Myung Y."/>
            <person name="Lamborg C.H."/>
            <person name="Hallam S.J."/>
            <person name="Gionfriddo C.M."/>
            <person name="Holt K.E."/>
            <person name="Moreau J.W."/>
        </authorList>
    </citation>
    <scope>NUCLEOTIDE SEQUENCE</scope>
    <source>
        <strain evidence="11">SI075_bin30</strain>
    </source>
</reference>
<dbReference type="InterPro" id="IPR049142">
    <property type="entry name" value="MS_channel_1st"/>
</dbReference>
<dbReference type="GO" id="GO:0055085">
    <property type="term" value="P:transmembrane transport"/>
    <property type="evidence" value="ECO:0007669"/>
    <property type="project" value="InterPro"/>
</dbReference>
<keyword evidence="6 7" id="KW-0472">Membrane</keyword>
<dbReference type="Pfam" id="PF21088">
    <property type="entry name" value="MS_channel_1st"/>
    <property type="match status" value="1"/>
</dbReference>
<evidence type="ECO:0000259" key="8">
    <source>
        <dbReference type="Pfam" id="PF00924"/>
    </source>
</evidence>
<evidence type="ECO:0000256" key="7">
    <source>
        <dbReference type="SAM" id="Phobius"/>
    </source>
</evidence>
<dbReference type="InterPro" id="IPR011066">
    <property type="entry name" value="MscS_channel_C_sf"/>
</dbReference>
<dbReference type="PANTHER" id="PTHR30566:SF5">
    <property type="entry name" value="MECHANOSENSITIVE ION CHANNEL PROTEIN 1, MITOCHONDRIAL-RELATED"/>
    <property type="match status" value="1"/>
</dbReference>
<comment type="caution">
    <text evidence="11">The sequence shown here is derived from an EMBL/GenBank/DDBJ whole genome shotgun (WGS) entry which is preliminary data.</text>
</comment>
<feature type="transmembrane region" description="Helical" evidence="7">
    <location>
        <begin position="91"/>
        <end position="116"/>
    </location>
</feature>
<dbReference type="Gene3D" id="1.10.287.1260">
    <property type="match status" value="1"/>
</dbReference>
<dbReference type="Gene3D" id="2.30.30.60">
    <property type="match status" value="1"/>
</dbReference>
<dbReference type="InterPro" id="IPR049278">
    <property type="entry name" value="MS_channel_C"/>
</dbReference>
<dbReference type="SUPFAM" id="SSF82861">
    <property type="entry name" value="Mechanosensitive channel protein MscS (YggB), transmembrane region"/>
    <property type="match status" value="1"/>
</dbReference>
<dbReference type="PANTHER" id="PTHR30566">
    <property type="entry name" value="YNAI-RELATED MECHANOSENSITIVE ION CHANNEL"/>
    <property type="match status" value="1"/>
</dbReference>
<dbReference type="SUPFAM" id="SSF50182">
    <property type="entry name" value="Sm-like ribonucleoproteins"/>
    <property type="match status" value="1"/>
</dbReference>
<feature type="transmembrane region" description="Helical" evidence="7">
    <location>
        <begin position="15"/>
        <end position="36"/>
    </location>
</feature>
<feature type="transmembrane region" description="Helical" evidence="7">
    <location>
        <begin position="136"/>
        <end position="155"/>
    </location>
</feature>
<dbReference type="Proteomes" id="UP000722459">
    <property type="component" value="Unassembled WGS sequence"/>
</dbReference>
<evidence type="ECO:0000256" key="2">
    <source>
        <dbReference type="ARBA" id="ARBA00008017"/>
    </source>
</evidence>
<keyword evidence="3" id="KW-1003">Cell membrane</keyword>
<evidence type="ECO:0000313" key="11">
    <source>
        <dbReference type="EMBL" id="MBT4870257.1"/>
    </source>
</evidence>
<evidence type="ECO:0000256" key="1">
    <source>
        <dbReference type="ARBA" id="ARBA00004651"/>
    </source>
</evidence>
<dbReference type="EMBL" id="JABJNZ010000023">
    <property type="protein sequence ID" value="MBT4870257.1"/>
    <property type="molecule type" value="Genomic_DNA"/>
</dbReference>
<evidence type="ECO:0000259" key="9">
    <source>
        <dbReference type="Pfam" id="PF21082"/>
    </source>
</evidence>
<dbReference type="Gene3D" id="3.30.70.100">
    <property type="match status" value="1"/>
</dbReference>